<gene>
    <name evidence="5" type="ORF">BI198_11600</name>
</gene>
<dbReference type="InterPro" id="IPR028978">
    <property type="entry name" value="Chorismate_lyase_/UTRA_dom_sf"/>
</dbReference>
<dbReference type="STRING" id="1628148.BI198_11600"/>
<dbReference type="InterPro" id="IPR036388">
    <property type="entry name" value="WH-like_DNA-bd_sf"/>
</dbReference>
<name>A0A1E7Q7H1_9GAMM</name>
<dbReference type="InterPro" id="IPR036390">
    <property type="entry name" value="WH_DNA-bd_sf"/>
</dbReference>
<dbReference type="AlphaFoldDB" id="A0A1E7Q7H1"/>
<dbReference type="CDD" id="cd07377">
    <property type="entry name" value="WHTH_GntR"/>
    <property type="match status" value="1"/>
</dbReference>
<dbReference type="SMART" id="SM00866">
    <property type="entry name" value="UTRA"/>
    <property type="match status" value="1"/>
</dbReference>
<keyword evidence="3" id="KW-0804">Transcription</keyword>
<dbReference type="Gene3D" id="1.10.10.10">
    <property type="entry name" value="Winged helix-like DNA-binding domain superfamily/Winged helix DNA-binding domain"/>
    <property type="match status" value="1"/>
</dbReference>
<protein>
    <recommendedName>
        <fullName evidence="4">HTH gntR-type domain-containing protein</fullName>
    </recommendedName>
</protein>
<organism evidence="5 6">
    <name type="scientific">Rheinheimera salexigens</name>
    <dbReference type="NCBI Taxonomy" id="1628148"/>
    <lineage>
        <taxon>Bacteria</taxon>
        <taxon>Pseudomonadati</taxon>
        <taxon>Pseudomonadota</taxon>
        <taxon>Gammaproteobacteria</taxon>
        <taxon>Chromatiales</taxon>
        <taxon>Chromatiaceae</taxon>
        <taxon>Rheinheimera</taxon>
    </lineage>
</organism>
<proteinExistence type="predicted"/>
<dbReference type="RefSeq" id="WP_070049689.1">
    <property type="nucleotide sequence ID" value="NZ_CBCSDO010000010.1"/>
</dbReference>
<feature type="domain" description="HTH gntR-type" evidence="4">
    <location>
        <begin position="7"/>
        <end position="75"/>
    </location>
</feature>
<dbReference type="GO" id="GO:0045892">
    <property type="term" value="P:negative regulation of DNA-templated transcription"/>
    <property type="evidence" value="ECO:0007669"/>
    <property type="project" value="TreeGrafter"/>
</dbReference>
<comment type="caution">
    <text evidence="5">The sequence shown here is derived from an EMBL/GenBank/DDBJ whole genome shotgun (WGS) entry which is preliminary data.</text>
</comment>
<keyword evidence="1" id="KW-0805">Transcription regulation</keyword>
<dbReference type="GO" id="GO:0003700">
    <property type="term" value="F:DNA-binding transcription factor activity"/>
    <property type="evidence" value="ECO:0007669"/>
    <property type="project" value="InterPro"/>
</dbReference>
<dbReference type="PANTHER" id="PTHR44846">
    <property type="entry name" value="MANNOSYL-D-GLYCERATE TRANSPORT/METABOLISM SYSTEM REPRESSOR MNGR-RELATED"/>
    <property type="match status" value="1"/>
</dbReference>
<dbReference type="PANTHER" id="PTHR44846:SF1">
    <property type="entry name" value="MANNOSYL-D-GLYCERATE TRANSPORT_METABOLISM SYSTEM REPRESSOR MNGR-RELATED"/>
    <property type="match status" value="1"/>
</dbReference>
<keyword evidence="6" id="KW-1185">Reference proteome</keyword>
<dbReference type="SUPFAM" id="SSF64288">
    <property type="entry name" value="Chorismate lyase-like"/>
    <property type="match status" value="1"/>
</dbReference>
<dbReference type="InterPro" id="IPR011663">
    <property type="entry name" value="UTRA"/>
</dbReference>
<dbReference type="OrthoDB" id="9028214at2"/>
<dbReference type="Proteomes" id="UP000242258">
    <property type="component" value="Unassembled WGS sequence"/>
</dbReference>
<dbReference type="InterPro" id="IPR050679">
    <property type="entry name" value="Bact_HTH_transcr_reg"/>
</dbReference>
<evidence type="ECO:0000256" key="2">
    <source>
        <dbReference type="ARBA" id="ARBA00023125"/>
    </source>
</evidence>
<dbReference type="PRINTS" id="PR00035">
    <property type="entry name" value="HTHGNTR"/>
</dbReference>
<dbReference type="Pfam" id="PF07702">
    <property type="entry name" value="UTRA"/>
    <property type="match status" value="1"/>
</dbReference>
<accession>A0A1E7Q7H1</accession>
<dbReference type="EMBL" id="MKEK01000001">
    <property type="protein sequence ID" value="OEY70135.1"/>
    <property type="molecule type" value="Genomic_DNA"/>
</dbReference>
<dbReference type="GO" id="GO:0003677">
    <property type="term" value="F:DNA binding"/>
    <property type="evidence" value="ECO:0007669"/>
    <property type="project" value="UniProtKB-KW"/>
</dbReference>
<evidence type="ECO:0000313" key="6">
    <source>
        <dbReference type="Proteomes" id="UP000242258"/>
    </source>
</evidence>
<evidence type="ECO:0000259" key="4">
    <source>
        <dbReference type="PROSITE" id="PS50949"/>
    </source>
</evidence>
<dbReference type="SUPFAM" id="SSF46785">
    <property type="entry name" value="Winged helix' DNA-binding domain"/>
    <property type="match status" value="1"/>
</dbReference>
<sequence length="243" mass="27562">MAKTRKQAKYKELGEQIIEAILQQQYLVGDLLPTEKELCQTHSISRYTAREALRYVQIAGLVDRKQGSGSRVLRNSIPNKINQFIHSVQDLLNFGEQTRFEIESCELKNISAEQAETYAIAAETPFIKLAGIRLESHDKKPICYSVINQFKFEQSILSDISNKKKVLYGFVDSMKKVPIGRVEQSFSATIIPNELCDKLGVPMHSAAMLIVRRYIGKDNTLLLIAESLYPASRYSYSNVLEHS</sequence>
<dbReference type="SMART" id="SM00345">
    <property type="entry name" value="HTH_GNTR"/>
    <property type="match status" value="1"/>
</dbReference>
<evidence type="ECO:0000256" key="1">
    <source>
        <dbReference type="ARBA" id="ARBA00023015"/>
    </source>
</evidence>
<evidence type="ECO:0000313" key="5">
    <source>
        <dbReference type="EMBL" id="OEY70135.1"/>
    </source>
</evidence>
<reference evidence="6" key="1">
    <citation type="submission" date="2016-09" db="EMBL/GenBank/DDBJ databases">
        <authorList>
            <person name="Wan X."/>
            <person name="Hou S."/>
        </authorList>
    </citation>
    <scope>NUCLEOTIDE SEQUENCE [LARGE SCALE GENOMIC DNA]</scope>
    <source>
        <strain evidence="6">KH87</strain>
    </source>
</reference>
<dbReference type="Pfam" id="PF00392">
    <property type="entry name" value="GntR"/>
    <property type="match status" value="1"/>
</dbReference>
<evidence type="ECO:0000256" key="3">
    <source>
        <dbReference type="ARBA" id="ARBA00023163"/>
    </source>
</evidence>
<dbReference type="PROSITE" id="PS50949">
    <property type="entry name" value="HTH_GNTR"/>
    <property type="match status" value="1"/>
</dbReference>
<keyword evidence="2" id="KW-0238">DNA-binding</keyword>
<dbReference type="InterPro" id="IPR000524">
    <property type="entry name" value="Tscrpt_reg_HTH_GntR"/>
</dbReference>
<dbReference type="Gene3D" id="3.40.1410.10">
    <property type="entry name" value="Chorismate lyase-like"/>
    <property type="match status" value="1"/>
</dbReference>